<accession>A0A507BB40</accession>
<comment type="caution">
    <text evidence="4">The sequence shown here is derived from an EMBL/GenBank/DDBJ whole genome shotgun (WGS) entry which is preliminary data.</text>
</comment>
<gene>
    <name evidence="4" type="ORF">E0L32_000442</name>
</gene>
<evidence type="ECO:0000256" key="2">
    <source>
        <dbReference type="ARBA" id="ARBA00023002"/>
    </source>
</evidence>
<dbReference type="RefSeq" id="XP_030995759.1">
    <property type="nucleotide sequence ID" value="XM_031138836.1"/>
</dbReference>
<evidence type="ECO:0000256" key="1">
    <source>
        <dbReference type="ARBA" id="ARBA00008072"/>
    </source>
</evidence>
<reference evidence="4 5" key="1">
    <citation type="submission" date="2019-06" db="EMBL/GenBank/DDBJ databases">
        <title>Draft genome sequence of the filamentous fungus Phialemoniopsis curvata isolated from diesel fuel.</title>
        <authorList>
            <person name="Varaljay V.A."/>
            <person name="Lyon W.J."/>
            <person name="Crouch A.L."/>
            <person name="Drake C.E."/>
            <person name="Hollomon J.M."/>
            <person name="Nadeau L.J."/>
            <person name="Nunn H.S."/>
            <person name="Stevenson B.S."/>
            <person name="Bojanowski C.L."/>
            <person name="Crookes-Goodson W.J."/>
        </authorList>
    </citation>
    <scope>NUCLEOTIDE SEQUENCE [LARGE SCALE GENOMIC DNA]</scope>
    <source>
        <strain evidence="4 5">D216</strain>
    </source>
</reference>
<protein>
    <recommendedName>
        <fullName evidence="3">Enoyl reductase (ER) domain-containing protein</fullName>
    </recommendedName>
</protein>
<dbReference type="CDD" id="cd08249">
    <property type="entry name" value="enoyl_reductase_like"/>
    <property type="match status" value="1"/>
</dbReference>
<dbReference type="Gene3D" id="3.40.50.720">
    <property type="entry name" value="NAD(P)-binding Rossmann-like Domain"/>
    <property type="match status" value="1"/>
</dbReference>
<keyword evidence="5" id="KW-1185">Reference proteome</keyword>
<dbReference type="PANTHER" id="PTHR45348">
    <property type="entry name" value="HYPOTHETICAL OXIDOREDUCTASE (EUROFUNG)"/>
    <property type="match status" value="1"/>
</dbReference>
<dbReference type="InParanoid" id="A0A507BB40"/>
<dbReference type="SUPFAM" id="SSF50129">
    <property type="entry name" value="GroES-like"/>
    <property type="match status" value="1"/>
</dbReference>
<dbReference type="Gene3D" id="3.90.180.10">
    <property type="entry name" value="Medium-chain alcohol dehydrogenases, catalytic domain"/>
    <property type="match status" value="1"/>
</dbReference>
<dbReference type="GeneID" id="41967889"/>
<evidence type="ECO:0000313" key="4">
    <source>
        <dbReference type="EMBL" id="TPX14048.1"/>
    </source>
</evidence>
<dbReference type="STRING" id="1093900.A0A507BB40"/>
<dbReference type="InterPro" id="IPR036291">
    <property type="entry name" value="NAD(P)-bd_dom_sf"/>
</dbReference>
<dbReference type="Proteomes" id="UP000319257">
    <property type="component" value="Unassembled WGS sequence"/>
</dbReference>
<feature type="domain" description="Enoyl reductase (ER)" evidence="3">
    <location>
        <begin position="9"/>
        <end position="316"/>
    </location>
</feature>
<dbReference type="GO" id="GO:0016651">
    <property type="term" value="F:oxidoreductase activity, acting on NAD(P)H"/>
    <property type="evidence" value="ECO:0007669"/>
    <property type="project" value="InterPro"/>
</dbReference>
<organism evidence="4 5">
    <name type="scientific">Thyridium curvatum</name>
    <dbReference type="NCBI Taxonomy" id="1093900"/>
    <lineage>
        <taxon>Eukaryota</taxon>
        <taxon>Fungi</taxon>
        <taxon>Dikarya</taxon>
        <taxon>Ascomycota</taxon>
        <taxon>Pezizomycotina</taxon>
        <taxon>Sordariomycetes</taxon>
        <taxon>Sordariomycetidae</taxon>
        <taxon>Thyridiales</taxon>
        <taxon>Thyridiaceae</taxon>
        <taxon>Thyridium</taxon>
    </lineage>
</organism>
<dbReference type="EMBL" id="SKBQ01000002">
    <property type="protein sequence ID" value="TPX14048.1"/>
    <property type="molecule type" value="Genomic_DNA"/>
</dbReference>
<dbReference type="PANTHER" id="PTHR45348:SF5">
    <property type="entry name" value="OXIDOREDUCTASE, PUTATIVE (AFU_ORTHOLOGUE AFUA_8G01420)-RELATED"/>
    <property type="match status" value="1"/>
</dbReference>
<dbReference type="OrthoDB" id="3233595at2759"/>
<dbReference type="Pfam" id="PF08240">
    <property type="entry name" value="ADH_N"/>
    <property type="match status" value="1"/>
</dbReference>
<proteinExistence type="inferred from homology"/>
<dbReference type="SMART" id="SM00829">
    <property type="entry name" value="PKS_ER"/>
    <property type="match status" value="1"/>
</dbReference>
<evidence type="ECO:0000313" key="5">
    <source>
        <dbReference type="Proteomes" id="UP000319257"/>
    </source>
</evidence>
<sequence length="366" mass="39191">MPKEAIVQPSIEAVEIIDSPIPVPTDKQVVIKVVVSGSNPKDWKIPLWKDLPHNPGDDIAGTVYSVGKGVYEFKPGDRVAALHETGAPNGSYAEYAVAPDWTTFRLPEHVSFEEAATVPVAALTSALALFGDMKLPAQWDQRAPIASAAGDPDMPKQPLLIYGATSAVGAFAAKLARLSGLSPIIGVAGRGAVQQVLGQEGLGTHLSHIFDAISSDGSFEVVARLVDPNGGIVNGVLPPLLFARDGKNFKFPEGVTFINTAVPFVHWHHQDFGYVWSRFLGRLLAEGRLKGHPYEVIPGGLHGVVAGLQNLKNGKNSACKYIFRMEETKNFLGMVGIDGQPSGVGADLADRKNTHPLRNFPFLPED</sequence>
<dbReference type="InterPro" id="IPR013154">
    <property type="entry name" value="ADH-like_N"/>
</dbReference>
<comment type="similarity">
    <text evidence="1">Belongs to the zinc-containing alcohol dehydrogenase family.</text>
</comment>
<dbReference type="AlphaFoldDB" id="A0A507BB40"/>
<name>A0A507BB40_9PEZI</name>
<evidence type="ECO:0000259" key="3">
    <source>
        <dbReference type="SMART" id="SM00829"/>
    </source>
</evidence>
<dbReference type="InterPro" id="IPR011032">
    <property type="entry name" value="GroES-like_sf"/>
</dbReference>
<dbReference type="SUPFAM" id="SSF51735">
    <property type="entry name" value="NAD(P)-binding Rossmann-fold domains"/>
    <property type="match status" value="1"/>
</dbReference>
<dbReference type="InterPro" id="IPR020843">
    <property type="entry name" value="ER"/>
</dbReference>
<dbReference type="InterPro" id="IPR047122">
    <property type="entry name" value="Trans-enoyl_RdTase-like"/>
</dbReference>
<keyword evidence="2" id="KW-0560">Oxidoreductase</keyword>